<evidence type="ECO:0000256" key="3">
    <source>
        <dbReference type="ARBA" id="ARBA00023163"/>
    </source>
</evidence>
<reference evidence="6 7" key="1">
    <citation type="submission" date="2020-05" db="EMBL/GenBank/DDBJ databases">
        <title>Draft genome sequence of Mycobacterium hippocampi DL, isolated from European seabass, Dicentrarchus labrax, reared in fish farms.</title>
        <authorList>
            <person name="Stathopoulou P."/>
            <person name="Asimakis E."/>
            <person name="Tzokas K."/>
            <person name="Batargias C."/>
            <person name="Tsiamis G."/>
        </authorList>
    </citation>
    <scope>NUCLEOTIDE SEQUENCE [LARGE SCALE GENOMIC DNA]</scope>
    <source>
        <strain evidence="6 7">DL</strain>
    </source>
</reference>
<dbReference type="PANTHER" id="PTHR47506:SF3">
    <property type="entry name" value="HTH-TYPE TRANSCRIPTIONAL REGULATOR LMRA"/>
    <property type="match status" value="1"/>
</dbReference>
<evidence type="ECO:0000256" key="4">
    <source>
        <dbReference type="PROSITE-ProRule" id="PRU00335"/>
    </source>
</evidence>
<dbReference type="EMBL" id="JABFYL010000018">
    <property type="protein sequence ID" value="NVN49721.1"/>
    <property type="molecule type" value="Genomic_DNA"/>
</dbReference>
<dbReference type="PROSITE" id="PS50977">
    <property type="entry name" value="HTH_TETR_2"/>
    <property type="match status" value="1"/>
</dbReference>
<protein>
    <submittedName>
        <fullName evidence="6">Transcriptional regulator, AcrR family</fullName>
    </submittedName>
</protein>
<dbReference type="InterPro" id="IPR054156">
    <property type="entry name" value="YxaF_TetR_C"/>
</dbReference>
<evidence type="ECO:0000313" key="7">
    <source>
        <dbReference type="Proteomes" id="UP000570517"/>
    </source>
</evidence>
<accession>A0A850PH10</accession>
<dbReference type="InterPro" id="IPR009057">
    <property type="entry name" value="Homeodomain-like_sf"/>
</dbReference>
<dbReference type="SUPFAM" id="SSF46689">
    <property type="entry name" value="Homeodomain-like"/>
    <property type="match status" value="1"/>
</dbReference>
<keyword evidence="1" id="KW-0805">Transcription regulation</keyword>
<evidence type="ECO:0000259" key="5">
    <source>
        <dbReference type="PROSITE" id="PS50977"/>
    </source>
</evidence>
<dbReference type="GO" id="GO:0003677">
    <property type="term" value="F:DNA binding"/>
    <property type="evidence" value="ECO:0007669"/>
    <property type="project" value="UniProtKB-UniRule"/>
</dbReference>
<comment type="caution">
    <text evidence="6">The sequence shown here is derived from an EMBL/GenBank/DDBJ whole genome shotgun (WGS) entry which is preliminary data.</text>
</comment>
<dbReference type="Proteomes" id="UP000570517">
    <property type="component" value="Unassembled WGS sequence"/>
</dbReference>
<dbReference type="Pfam" id="PF00440">
    <property type="entry name" value="TetR_N"/>
    <property type="match status" value="1"/>
</dbReference>
<gene>
    <name evidence="6" type="ORF">HLY00_20</name>
</gene>
<keyword evidence="3" id="KW-0804">Transcription</keyword>
<name>A0A850PH10_9MYCO</name>
<dbReference type="PANTHER" id="PTHR47506">
    <property type="entry name" value="TRANSCRIPTIONAL REGULATORY PROTEIN"/>
    <property type="match status" value="1"/>
</dbReference>
<proteinExistence type="predicted"/>
<organism evidence="6 7">
    <name type="scientific">Mycolicibacterium hippocampi</name>
    <dbReference type="NCBI Taxonomy" id="659824"/>
    <lineage>
        <taxon>Bacteria</taxon>
        <taxon>Bacillati</taxon>
        <taxon>Actinomycetota</taxon>
        <taxon>Actinomycetes</taxon>
        <taxon>Mycobacteriales</taxon>
        <taxon>Mycobacteriaceae</taxon>
        <taxon>Mycolicibacterium</taxon>
    </lineage>
</organism>
<dbReference type="Gene3D" id="1.10.357.10">
    <property type="entry name" value="Tetracycline Repressor, domain 2"/>
    <property type="match status" value="1"/>
</dbReference>
<feature type="domain" description="HTH tetR-type" evidence="5">
    <location>
        <begin position="4"/>
        <end position="64"/>
    </location>
</feature>
<keyword evidence="2 4" id="KW-0238">DNA-binding</keyword>
<evidence type="ECO:0000256" key="2">
    <source>
        <dbReference type="ARBA" id="ARBA00023125"/>
    </source>
</evidence>
<dbReference type="AlphaFoldDB" id="A0A850PH10"/>
<keyword evidence="7" id="KW-1185">Reference proteome</keyword>
<dbReference type="RefSeq" id="WP_178358096.1">
    <property type="nucleotide sequence ID" value="NZ_JABFYL010000018.1"/>
</dbReference>
<dbReference type="Pfam" id="PF21993">
    <property type="entry name" value="TetR_C_13_2"/>
    <property type="match status" value="1"/>
</dbReference>
<dbReference type="InterPro" id="IPR036271">
    <property type="entry name" value="Tet_transcr_reg_TetR-rel_C_sf"/>
</dbReference>
<feature type="DNA-binding region" description="H-T-H motif" evidence="4">
    <location>
        <begin position="27"/>
        <end position="46"/>
    </location>
</feature>
<evidence type="ECO:0000256" key="1">
    <source>
        <dbReference type="ARBA" id="ARBA00023015"/>
    </source>
</evidence>
<dbReference type="InterPro" id="IPR001647">
    <property type="entry name" value="HTH_TetR"/>
</dbReference>
<dbReference type="SUPFAM" id="SSF48498">
    <property type="entry name" value="Tetracyclin repressor-like, C-terminal domain"/>
    <property type="match status" value="1"/>
</dbReference>
<evidence type="ECO:0000313" key="6">
    <source>
        <dbReference type="EMBL" id="NVN49721.1"/>
    </source>
</evidence>
<sequence>MADPSTRDRILEATAELYRRQGMSATGLKQISSAAKAPFGSIYHHFPGGKEAITAEVIRSEGVRYGEFVGTQLRHTDPASGVPTLFANAGKLMESQDYSEACSIETIALEVASTNDHLRQEAARVFEIWLGALTQWFAQLDVSEEQSRQLALVTLTALEGAFVLCRTLRSTEPIVAAGHGVQAAVSAALAAKSTERQRL</sequence>